<dbReference type="RefSeq" id="WP_051612495.1">
    <property type="nucleotide sequence ID" value="NZ_ARYM01000010.1"/>
</dbReference>
<sequence length="233" mass="26224">MSSSAEDSQFRDRPLRSFGRTGGRPLSPRQKTLMAETLDAWRILEGEDPIDLAGIFPGMTAFWLEIGFGGAEHMIAQAGRSPDTGIVGCEPFLEGVAKALAGIEDTGAGNIRLWPDDARPLIARLPDQSLDRTFILFPDPWPKRRQHKRRLVQPAFLDALYPKLKPGGHLRFATDVKSYADEALLTFLTDGRFEWLAQAADDWRVSPADHVTTRYESKQLGDCRPVWFDFRIR</sequence>
<feature type="binding site" evidence="7">
    <location>
        <position position="90"/>
    </location>
    <ligand>
        <name>S-adenosyl-L-methionine</name>
        <dbReference type="ChEBI" id="CHEBI:59789"/>
    </ligand>
</feature>
<feature type="region of interest" description="Disordered" evidence="8">
    <location>
        <begin position="1"/>
        <end position="31"/>
    </location>
</feature>
<comment type="similarity">
    <text evidence="7">Belongs to the class I-like SAM-binding methyltransferase superfamily. TrmB family.</text>
</comment>
<dbReference type="PATRIC" id="fig|1280954.3.peg.1965"/>
<dbReference type="InterPro" id="IPR055361">
    <property type="entry name" value="tRNA_methyltr_TrmB_bact"/>
</dbReference>
<dbReference type="PANTHER" id="PTHR23417">
    <property type="entry name" value="3-DEOXY-D-MANNO-OCTULOSONIC-ACID TRANSFERASE/TRNA GUANINE-N 7 - -METHYLTRANSFERASE"/>
    <property type="match status" value="1"/>
</dbReference>
<feature type="binding site" evidence="7">
    <location>
        <position position="65"/>
    </location>
    <ligand>
        <name>S-adenosyl-L-methionine</name>
        <dbReference type="ChEBI" id="CHEBI:59789"/>
    </ligand>
</feature>
<evidence type="ECO:0000313" key="10">
    <source>
        <dbReference type="Proteomes" id="UP000027100"/>
    </source>
</evidence>
<evidence type="ECO:0000313" key="9">
    <source>
        <dbReference type="EMBL" id="KCZ98477.1"/>
    </source>
</evidence>
<dbReference type="InterPro" id="IPR003358">
    <property type="entry name" value="tRNA_(Gua-N-7)_MeTrfase_Trmb"/>
</dbReference>
<dbReference type="SUPFAM" id="SSF53335">
    <property type="entry name" value="S-adenosyl-L-methionine-dependent methyltransferases"/>
    <property type="match status" value="1"/>
</dbReference>
<accession>A0A062VDT8</accession>
<organism evidence="9 10">
    <name type="scientific">Hyphomonas polymorpha PS728</name>
    <dbReference type="NCBI Taxonomy" id="1280954"/>
    <lineage>
        <taxon>Bacteria</taxon>
        <taxon>Pseudomonadati</taxon>
        <taxon>Pseudomonadota</taxon>
        <taxon>Alphaproteobacteria</taxon>
        <taxon>Hyphomonadales</taxon>
        <taxon>Hyphomonadaceae</taxon>
        <taxon>Hyphomonas</taxon>
    </lineage>
</organism>
<evidence type="ECO:0000256" key="1">
    <source>
        <dbReference type="ARBA" id="ARBA00000142"/>
    </source>
</evidence>
<keyword evidence="10" id="KW-1185">Reference proteome</keyword>
<comment type="pathway">
    <text evidence="7">tRNA modification; N(7)-methylguanine-tRNA biosynthesis.</text>
</comment>
<dbReference type="GO" id="GO:0043527">
    <property type="term" value="C:tRNA methyltransferase complex"/>
    <property type="evidence" value="ECO:0007669"/>
    <property type="project" value="TreeGrafter"/>
</dbReference>
<dbReference type="EMBL" id="ARYM01000010">
    <property type="protein sequence ID" value="KCZ98477.1"/>
    <property type="molecule type" value="Genomic_DNA"/>
</dbReference>
<dbReference type="PROSITE" id="PS51625">
    <property type="entry name" value="SAM_MT_TRMB"/>
    <property type="match status" value="1"/>
</dbReference>
<feature type="binding site" evidence="7">
    <location>
        <position position="175"/>
    </location>
    <ligand>
        <name>substrate</name>
    </ligand>
</feature>
<dbReference type="HAMAP" id="MF_01057">
    <property type="entry name" value="tRNA_methyltr_TrmB"/>
    <property type="match status" value="1"/>
</dbReference>
<evidence type="ECO:0000256" key="6">
    <source>
        <dbReference type="ARBA" id="ARBA00022694"/>
    </source>
</evidence>
<comment type="function">
    <text evidence="2 7">Catalyzes the formation of N(7)-methylguanine at position 46 (m7G46) in tRNA.</text>
</comment>
<dbReference type="InterPro" id="IPR029063">
    <property type="entry name" value="SAM-dependent_MTases_sf"/>
</dbReference>
<evidence type="ECO:0000256" key="7">
    <source>
        <dbReference type="HAMAP-Rule" id="MF_01057"/>
    </source>
</evidence>
<keyword evidence="5 7" id="KW-0949">S-adenosyl-L-methionine</keyword>
<dbReference type="NCBIfam" id="TIGR00091">
    <property type="entry name" value="tRNA (guanosine(46)-N7)-methyltransferase TrmB"/>
    <property type="match status" value="1"/>
</dbReference>
<evidence type="ECO:0000256" key="4">
    <source>
        <dbReference type="ARBA" id="ARBA00022679"/>
    </source>
</evidence>
<gene>
    <name evidence="7" type="primary">trmB</name>
    <name evidence="9" type="ORF">HPO_09700</name>
</gene>
<keyword evidence="4 7" id="KW-0808">Transferase</keyword>
<dbReference type="OrthoDB" id="9802090at2"/>
<dbReference type="PANTHER" id="PTHR23417:SF14">
    <property type="entry name" value="PENTACOTRIPEPTIDE-REPEAT REGION OF PRORP DOMAIN-CONTAINING PROTEIN"/>
    <property type="match status" value="1"/>
</dbReference>
<proteinExistence type="inferred from homology"/>
<evidence type="ECO:0000256" key="3">
    <source>
        <dbReference type="ARBA" id="ARBA00022603"/>
    </source>
</evidence>
<dbReference type="Pfam" id="PF02390">
    <property type="entry name" value="Methyltransf_4"/>
    <property type="match status" value="1"/>
</dbReference>
<dbReference type="Proteomes" id="UP000027100">
    <property type="component" value="Unassembled WGS sequence"/>
</dbReference>
<dbReference type="EC" id="2.1.1.33" evidence="7"/>
<evidence type="ECO:0000256" key="5">
    <source>
        <dbReference type="ARBA" id="ARBA00022691"/>
    </source>
</evidence>
<feature type="binding site" evidence="7">
    <location>
        <position position="117"/>
    </location>
    <ligand>
        <name>S-adenosyl-L-methionine</name>
        <dbReference type="ChEBI" id="CHEBI:59789"/>
    </ligand>
</feature>
<feature type="binding site" evidence="7">
    <location>
        <begin position="213"/>
        <end position="216"/>
    </location>
    <ligand>
        <name>substrate</name>
    </ligand>
</feature>
<keyword evidence="3 7" id="KW-0489">Methyltransferase</keyword>
<comment type="caution">
    <text evidence="7">Lacks conserved residue(s) required for the propagation of feature annotation.</text>
</comment>
<keyword evidence="6 7" id="KW-0819">tRNA processing</keyword>
<feature type="binding site" evidence="7">
    <location>
        <position position="139"/>
    </location>
    <ligand>
        <name>S-adenosyl-L-methionine</name>
        <dbReference type="ChEBI" id="CHEBI:59789"/>
    </ligand>
</feature>
<comment type="caution">
    <text evidence="9">The sequence shown here is derived from an EMBL/GenBank/DDBJ whole genome shotgun (WGS) entry which is preliminary data.</text>
</comment>
<dbReference type="eggNOG" id="COG0220">
    <property type="taxonomic scope" value="Bacteria"/>
</dbReference>
<feature type="binding site" evidence="7">
    <location>
        <position position="143"/>
    </location>
    <ligand>
        <name>substrate</name>
    </ligand>
</feature>
<comment type="catalytic activity">
    <reaction evidence="1 7">
        <text>guanosine(46) in tRNA + S-adenosyl-L-methionine = N(7)-methylguanosine(46) in tRNA + S-adenosyl-L-homocysteine</text>
        <dbReference type="Rhea" id="RHEA:42708"/>
        <dbReference type="Rhea" id="RHEA-COMP:10188"/>
        <dbReference type="Rhea" id="RHEA-COMP:10189"/>
        <dbReference type="ChEBI" id="CHEBI:57856"/>
        <dbReference type="ChEBI" id="CHEBI:59789"/>
        <dbReference type="ChEBI" id="CHEBI:74269"/>
        <dbReference type="ChEBI" id="CHEBI:74480"/>
        <dbReference type="EC" id="2.1.1.33"/>
    </reaction>
</comment>
<reference evidence="9 10" key="1">
    <citation type="journal article" date="2014" name="Antonie Van Leeuwenhoek">
        <title>Hyphomonas beringensis sp. nov. and Hyphomonas chukchiensis sp. nov., isolated from surface seawater of the Bering Sea and Chukchi Sea.</title>
        <authorList>
            <person name="Li C."/>
            <person name="Lai Q."/>
            <person name="Li G."/>
            <person name="Dong C."/>
            <person name="Wang J."/>
            <person name="Liao Y."/>
            <person name="Shao Z."/>
        </authorList>
    </citation>
    <scope>NUCLEOTIDE SEQUENCE [LARGE SCALE GENOMIC DNA]</scope>
    <source>
        <strain evidence="9 10">PS728</strain>
    </source>
</reference>
<dbReference type="Gene3D" id="3.40.50.150">
    <property type="entry name" value="Vaccinia Virus protein VP39"/>
    <property type="match status" value="1"/>
</dbReference>
<dbReference type="UniPathway" id="UPA00989"/>
<protein>
    <recommendedName>
        <fullName evidence="7">tRNA (guanine-N(7)-)-methyltransferase</fullName>
        <ecNumber evidence="7">2.1.1.33</ecNumber>
    </recommendedName>
    <alternativeName>
        <fullName evidence="7">tRNA (guanine(46)-N(7))-methyltransferase</fullName>
    </alternativeName>
    <alternativeName>
        <fullName evidence="7">tRNA(m7G46)-methyltransferase</fullName>
    </alternativeName>
</protein>
<evidence type="ECO:0000256" key="8">
    <source>
        <dbReference type="SAM" id="MobiDB-lite"/>
    </source>
</evidence>
<dbReference type="GO" id="GO:0008176">
    <property type="term" value="F:tRNA (guanine(46)-N7)-methyltransferase activity"/>
    <property type="evidence" value="ECO:0007669"/>
    <property type="project" value="UniProtKB-UniRule"/>
</dbReference>
<dbReference type="STRING" id="1280954.HPO_09700"/>
<evidence type="ECO:0000256" key="2">
    <source>
        <dbReference type="ARBA" id="ARBA00003015"/>
    </source>
</evidence>
<dbReference type="AlphaFoldDB" id="A0A062VDT8"/>
<name>A0A062VDT8_9PROT</name>